<dbReference type="Proteomes" id="UP000681162">
    <property type="component" value="Unassembled WGS sequence"/>
</dbReference>
<dbReference type="SUPFAM" id="SSF55781">
    <property type="entry name" value="GAF domain-like"/>
    <property type="match status" value="1"/>
</dbReference>
<evidence type="ECO:0000259" key="1">
    <source>
        <dbReference type="SMART" id="SM00065"/>
    </source>
</evidence>
<keyword evidence="3" id="KW-1185">Reference proteome</keyword>
<dbReference type="SMART" id="SM00065">
    <property type="entry name" value="GAF"/>
    <property type="match status" value="1"/>
</dbReference>
<protein>
    <recommendedName>
        <fullName evidence="1">GAF domain-containing protein</fullName>
    </recommendedName>
</protein>
<dbReference type="Gene3D" id="3.30.450.40">
    <property type="match status" value="1"/>
</dbReference>
<dbReference type="AlphaFoldDB" id="A0A920CFD1"/>
<feature type="domain" description="GAF" evidence="1">
    <location>
        <begin position="9"/>
        <end position="165"/>
    </location>
</feature>
<evidence type="ECO:0000313" key="2">
    <source>
        <dbReference type="EMBL" id="GIO37495.1"/>
    </source>
</evidence>
<gene>
    <name evidence="2" type="ORF">J41TS12_23560</name>
</gene>
<dbReference type="InterPro" id="IPR029016">
    <property type="entry name" value="GAF-like_dom_sf"/>
</dbReference>
<accession>A0A920CFD1</accession>
<name>A0A920CFD1_9BACL</name>
<dbReference type="InterPro" id="IPR003018">
    <property type="entry name" value="GAF"/>
</dbReference>
<dbReference type="EMBL" id="BORR01000007">
    <property type="protein sequence ID" value="GIO37495.1"/>
    <property type="molecule type" value="Genomic_DNA"/>
</dbReference>
<comment type="caution">
    <text evidence="2">The sequence shown here is derived from an EMBL/GenBank/DDBJ whole genome shotgun (WGS) entry which is preliminary data.</text>
</comment>
<sequence length="300" mass="34408">MILTREDDQSLTIQQQIQQELQQLKSELALDFVAVALADANYRDIYWKIALGAKSERYRKITVRMGRGMAGKVMQTKLPHIVTSYPEEVRDEMLEYPIFLVEAIRSAVGVSVDSKRPEQKQSYGVLLVGQRQERVFREQEIARVEQSAAVLAVLYDSAVVLEPVRELEQAEHTHLKSPLLQLLREFRAEGITCELLDQRITRLSHTRQQQIGEILDLLVHHSMRSIHQAGVTMEQDESGHTRIEFQCVGGEPLSQDLFNPVNDLLISLKCDLEITVEAERQSVRFTIPTRLLLDEQIWNP</sequence>
<evidence type="ECO:0000313" key="3">
    <source>
        <dbReference type="Proteomes" id="UP000681162"/>
    </source>
</evidence>
<reference evidence="2 3" key="1">
    <citation type="submission" date="2021-03" db="EMBL/GenBank/DDBJ databases">
        <title>Antimicrobial resistance genes in bacteria isolated from Japanese honey, and their potential for conferring macrolide and lincosamide resistance in the American foulbrood pathogen Paenibacillus larvae.</title>
        <authorList>
            <person name="Okamoto M."/>
            <person name="Kumagai M."/>
            <person name="Kanamori H."/>
            <person name="Takamatsu D."/>
        </authorList>
    </citation>
    <scope>NUCLEOTIDE SEQUENCE [LARGE SCALE GENOMIC DNA]</scope>
    <source>
        <strain evidence="2 3">J41TS12</strain>
    </source>
</reference>
<organism evidence="2 3">
    <name type="scientific">Paenibacillus antibioticophila</name>
    <dbReference type="NCBI Taxonomy" id="1274374"/>
    <lineage>
        <taxon>Bacteria</taxon>
        <taxon>Bacillati</taxon>
        <taxon>Bacillota</taxon>
        <taxon>Bacilli</taxon>
        <taxon>Bacillales</taxon>
        <taxon>Paenibacillaceae</taxon>
        <taxon>Paenibacillus</taxon>
    </lineage>
</organism>
<dbReference type="Pfam" id="PF01590">
    <property type="entry name" value="GAF"/>
    <property type="match status" value="1"/>
</dbReference>
<proteinExistence type="predicted"/>